<feature type="transmembrane region" description="Helical" evidence="6">
    <location>
        <begin position="391"/>
        <end position="413"/>
    </location>
</feature>
<dbReference type="PANTHER" id="PTHR30619:SF1">
    <property type="entry name" value="RECOMBINATION PROTEIN 2"/>
    <property type="match status" value="1"/>
</dbReference>
<evidence type="ECO:0000256" key="3">
    <source>
        <dbReference type="ARBA" id="ARBA00022692"/>
    </source>
</evidence>
<dbReference type="InterPro" id="IPR004477">
    <property type="entry name" value="ComEC_N"/>
</dbReference>
<dbReference type="OrthoDB" id="9761531at2"/>
<organism evidence="9 10">
    <name type="scientific">Pedobacter yulinensis</name>
    <dbReference type="NCBI Taxonomy" id="2126353"/>
    <lineage>
        <taxon>Bacteria</taxon>
        <taxon>Pseudomonadati</taxon>
        <taxon>Bacteroidota</taxon>
        <taxon>Sphingobacteriia</taxon>
        <taxon>Sphingobacteriales</taxon>
        <taxon>Sphingobacteriaceae</taxon>
        <taxon>Pedobacter</taxon>
    </lineage>
</organism>
<gene>
    <name evidence="9" type="ORF">C7T94_12085</name>
</gene>
<keyword evidence="2" id="KW-1003">Cell membrane</keyword>
<name>A0A2T3HLK9_9SPHI</name>
<dbReference type="Pfam" id="PF13567">
    <property type="entry name" value="DUF4131"/>
    <property type="match status" value="1"/>
</dbReference>
<comment type="subcellular location">
    <subcellularLocation>
        <location evidence="1">Cell membrane</location>
        <topology evidence="1">Multi-pass membrane protein</topology>
    </subcellularLocation>
</comment>
<dbReference type="GO" id="GO:0005886">
    <property type="term" value="C:plasma membrane"/>
    <property type="evidence" value="ECO:0007669"/>
    <property type="project" value="UniProtKB-SubCell"/>
</dbReference>
<keyword evidence="3 6" id="KW-0812">Transmembrane</keyword>
<dbReference type="Pfam" id="PF03772">
    <property type="entry name" value="Competence"/>
    <property type="match status" value="1"/>
</dbReference>
<protein>
    <recommendedName>
        <fullName evidence="11">Competence protein ComEC</fullName>
    </recommendedName>
</protein>
<dbReference type="EMBL" id="PYLS01000005">
    <property type="protein sequence ID" value="PST83314.1"/>
    <property type="molecule type" value="Genomic_DNA"/>
</dbReference>
<evidence type="ECO:0000256" key="2">
    <source>
        <dbReference type="ARBA" id="ARBA00022475"/>
    </source>
</evidence>
<dbReference type="PANTHER" id="PTHR30619">
    <property type="entry name" value="DNA INTERNALIZATION/COMPETENCE PROTEIN COMEC/REC2"/>
    <property type="match status" value="1"/>
</dbReference>
<evidence type="ECO:0000256" key="1">
    <source>
        <dbReference type="ARBA" id="ARBA00004651"/>
    </source>
</evidence>
<evidence type="ECO:0000313" key="10">
    <source>
        <dbReference type="Proteomes" id="UP000240912"/>
    </source>
</evidence>
<accession>A0A2T3HLK9</accession>
<feature type="transmembrane region" description="Helical" evidence="6">
    <location>
        <begin position="291"/>
        <end position="307"/>
    </location>
</feature>
<dbReference type="RefSeq" id="WP_107215574.1">
    <property type="nucleotide sequence ID" value="NZ_KZ686269.1"/>
</dbReference>
<evidence type="ECO:0000313" key="9">
    <source>
        <dbReference type="EMBL" id="PST83314.1"/>
    </source>
</evidence>
<evidence type="ECO:0000256" key="4">
    <source>
        <dbReference type="ARBA" id="ARBA00022989"/>
    </source>
</evidence>
<feature type="transmembrane region" description="Helical" evidence="6">
    <location>
        <begin position="6"/>
        <end position="25"/>
    </location>
</feature>
<evidence type="ECO:0008006" key="11">
    <source>
        <dbReference type="Google" id="ProtNLM"/>
    </source>
</evidence>
<reference evidence="9 10" key="1">
    <citation type="submission" date="2018-03" db="EMBL/GenBank/DDBJ databases">
        <authorList>
            <person name="Keele B.F."/>
        </authorList>
    </citation>
    <scope>NUCLEOTIDE SEQUENCE [LARGE SCALE GENOMIC DNA]</scope>
    <source>
        <strain evidence="9 10">YL28-9</strain>
    </source>
</reference>
<feature type="transmembrane region" description="Helical" evidence="6">
    <location>
        <begin position="425"/>
        <end position="444"/>
    </location>
</feature>
<sequence>MKAKVFAAEIVFVRLLLPWLAGMYVSYRDLYRPLSGLLPISMILLMVLCFVFYTGFTLNRKKYLSGMLCILAAYTGGAFCYTHADERLKKDHFSRLNAQVFLVKIIEEPRNTAKTFAVTGRVEATFIGQQKFRTSGKLQLILLKPVQTPVYGDVLLLRGKITETTRPLNPAQFNYRNWLAGKNIYHRLTAAKGYVKKVKSHQGHPIKAFALSLRENCASVLNRAMQDSEARAVAATLLLGTRTDVSSEVMEAYAETGTIHALSVSGMHLALVYFMLDQVLKQFTHRLFKRWLKPAIAGAVIWLYALLTGFSPSVLRAAVMISVFLIADASGRNTNAYNTLAFSAFLLLNFDPFLLTDVGFQLSFLSVFGLLTFQYPIYCLLPLRNLLADQLWRLCATSLAAQISTYPVALYYFHQFPVLFLPANLFLTLPVALVMYLGMALLLFRIDFLGKLTELIIVGMNAGLKWMAQLPGATIDQIWLSPIQVALITVVILCFTRAAQTFKAVWIWLALFSLFTLEALFSWKNCNMANRRLIVFYSLHSNYAAAFIHGNKATVLSDLALKDKAYQMAVKPCLDSLQVRHIKLLPVQQVPARNQVITFGNKRILVGQYEPPGVSDQQYDIVWLHQVRHVTAKFQGKPRLIVADATCSRTVTAYWEERSKSAGVPFQQLKAEPAVIIHVSQ</sequence>
<evidence type="ECO:0000256" key="6">
    <source>
        <dbReference type="SAM" id="Phobius"/>
    </source>
</evidence>
<comment type="caution">
    <text evidence="9">The sequence shown here is derived from an EMBL/GenBank/DDBJ whole genome shotgun (WGS) entry which is preliminary data.</text>
</comment>
<dbReference type="NCBIfam" id="TIGR00360">
    <property type="entry name" value="ComEC_N-term"/>
    <property type="match status" value="1"/>
</dbReference>
<feature type="domain" description="ComEC/Rec2-related protein" evidence="7">
    <location>
        <begin position="237"/>
        <end position="496"/>
    </location>
</feature>
<evidence type="ECO:0000256" key="5">
    <source>
        <dbReference type="ARBA" id="ARBA00023136"/>
    </source>
</evidence>
<dbReference type="InterPro" id="IPR052159">
    <property type="entry name" value="Competence_DNA_uptake"/>
</dbReference>
<dbReference type="InterPro" id="IPR025405">
    <property type="entry name" value="DUF4131"/>
</dbReference>
<feature type="transmembrane region" description="Helical" evidence="6">
    <location>
        <begin position="336"/>
        <end position="354"/>
    </location>
</feature>
<keyword evidence="4 6" id="KW-1133">Transmembrane helix</keyword>
<evidence type="ECO:0000259" key="7">
    <source>
        <dbReference type="Pfam" id="PF03772"/>
    </source>
</evidence>
<proteinExistence type="predicted"/>
<feature type="domain" description="DUF4131" evidence="8">
    <location>
        <begin position="36"/>
        <end position="192"/>
    </location>
</feature>
<dbReference type="Proteomes" id="UP000240912">
    <property type="component" value="Unassembled WGS sequence"/>
</dbReference>
<feature type="transmembrane region" description="Helical" evidence="6">
    <location>
        <begin position="360"/>
        <end position="379"/>
    </location>
</feature>
<feature type="transmembrane region" description="Helical" evidence="6">
    <location>
        <begin position="505"/>
        <end position="523"/>
    </location>
</feature>
<evidence type="ECO:0000259" key="8">
    <source>
        <dbReference type="Pfam" id="PF13567"/>
    </source>
</evidence>
<keyword evidence="5 6" id="KW-0472">Membrane</keyword>
<feature type="transmembrane region" description="Helical" evidence="6">
    <location>
        <begin position="37"/>
        <end position="56"/>
    </location>
</feature>
<keyword evidence="10" id="KW-1185">Reference proteome</keyword>
<feature type="transmembrane region" description="Helical" evidence="6">
    <location>
        <begin position="62"/>
        <end position="81"/>
    </location>
</feature>
<feature type="transmembrane region" description="Helical" evidence="6">
    <location>
        <begin position="478"/>
        <end position="499"/>
    </location>
</feature>
<dbReference type="AlphaFoldDB" id="A0A2T3HLK9"/>